<dbReference type="RefSeq" id="WP_145061466.1">
    <property type="nucleotide sequence ID" value="NZ_CP036287.1"/>
</dbReference>
<organism evidence="1 2">
    <name type="scientific">Engelhardtia mirabilis</name>
    <dbReference type="NCBI Taxonomy" id="2528011"/>
    <lineage>
        <taxon>Bacteria</taxon>
        <taxon>Pseudomonadati</taxon>
        <taxon>Planctomycetota</taxon>
        <taxon>Planctomycetia</taxon>
        <taxon>Planctomycetia incertae sedis</taxon>
        <taxon>Engelhardtia</taxon>
    </lineage>
</organism>
<protein>
    <submittedName>
        <fullName evidence="1">Uncharacterized protein</fullName>
    </submittedName>
</protein>
<sequence>MDRLSLVGLGLTMLFCVDQAGAQAPVELVLDLNPAPAYDLGSAPIFTASDGQRAWFWAHGQDQLVDLWISDGTAAGTQPVLADMTEGLFMVAEHYDGGVVLPSGRAVFIAPSAEWPASKIFGQPVGSDGTAAGTAILDSGLSVSLRAASEFVEFAGEAWFCAQVKQASTTVGLQLWRSDGTGPGTAHGFDAGVIPPPQVRGPIVAGGGDLYFSSQLAEVQPGTASSVWRTDGSGSAPSLVFTGPVDSRVEVCSWLPTAGRLIVLVEHVFGQSAIPPQWWSIGPGGAEFLVESTIEGSRWCARNGDAIYLVGREGPNPTQLFISDGTAAGTSVVPDNAQLLANAVGNNPGRAYKHGLVCLAWDPFIGLEPAFVDPTGVTALVDAQPGGGGSQVTDFVEFGGEVYFHARQGPSQPGHLYRTDGTPAGTLPIPGADVIGSAPLFSTGRTQAGILYAYDLGNGIGSEPWRADASTVTLIADIAVNGTAGSLATPIGSLGSRLVVSANDGSVGLEPWVTDGTDAGTQLLADLVPGASGSMPAGGARVGGRLAFSATVAELGAELILTDGDPDQVEVVDLNPGPASSLISNLVAAGDHVYFSANALGPAGVAPGLWRSDGTAVGTQHVAYVGFKFLFGQAVLFDGGGVGGADVFFIGVDSAGSELWRSDGTAAGTFRVADIRPGPLSSEPRGGVAIGDRFFFTADDGINGREVWSSDGTAGGVSLAAEILPGPGSGAGISGGVAFEGNYVLTQPAGALPSGPIAVNATTGAVKYLIDPQLAASDPLLGGAATGGFLVTDGGLLFATVDPQAGLLQARLWRVPGATSFAKPIDVPIATGIPMPVTQVGAGYALFAGVDAAGIEPRVLGPNGKVSLLADLNPGPGSSNPSRPWRIGSRVVFSAQEPAVGLELFRTTVAAVGANVAAPLAGGCAQVGEPGVLSPVGRPTLGADFDLRLEFATPAAPVVWAIGSSFAYPDVGAPCQPLLPQPVALALGLTDASGAALLDLAIPADPSLLDLELAFQALVVEVPGPFLGISSLSDGLEVVIGP</sequence>
<dbReference type="KEGG" id="pbap:Pla133_01960"/>
<dbReference type="EMBL" id="CP036287">
    <property type="protein sequence ID" value="QDU65132.1"/>
    <property type="molecule type" value="Genomic_DNA"/>
</dbReference>
<proteinExistence type="predicted"/>
<dbReference type="AlphaFoldDB" id="A0A518BDU4"/>
<gene>
    <name evidence="1" type="ORF">Pla133_01960</name>
</gene>
<dbReference type="Proteomes" id="UP000316921">
    <property type="component" value="Chromosome"/>
</dbReference>
<accession>A0A518BDU4</accession>
<name>A0A518BDU4_9BACT</name>
<reference evidence="1 2" key="1">
    <citation type="submission" date="2019-02" db="EMBL/GenBank/DDBJ databases">
        <title>Deep-cultivation of Planctomycetes and their phenomic and genomic characterization uncovers novel biology.</title>
        <authorList>
            <person name="Wiegand S."/>
            <person name="Jogler M."/>
            <person name="Boedeker C."/>
            <person name="Pinto D."/>
            <person name="Vollmers J."/>
            <person name="Rivas-Marin E."/>
            <person name="Kohn T."/>
            <person name="Peeters S.H."/>
            <person name="Heuer A."/>
            <person name="Rast P."/>
            <person name="Oberbeckmann S."/>
            <person name="Bunk B."/>
            <person name="Jeske O."/>
            <person name="Meyerdierks A."/>
            <person name="Storesund J.E."/>
            <person name="Kallscheuer N."/>
            <person name="Luecker S."/>
            <person name="Lage O.M."/>
            <person name="Pohl T."/>
            <person name="Merkel B.J."/>
            <person name="Hornburger P."/>
            <person name="Mueller R.-W."/>
            <person name="Bruemmer F."/>
            <person name="Labrenz M."/>
            <person name="Spormann A.M."/>
            <person name="Op den Camp H."/>
            <person name="Overmann J."/>
            <person name="Amann R."/>
            <person name="Jetten M.S.M."/>
            <person name="Mascher T."/>
            <person name="Medema M.H."/>
            <person name="Devos D.P."/>
            <person name="Kaster A.-K."/>
            <person name="Ovreas L."/>
            <person name="Rohde M."/>
            <person name="Galperin M.Y."/>
            <person name="Jogler C."/>
        </authorList>
    </citation>
    <scope>NUCLEOTIDE SEQUENCE [LARGE SCALE GENOMIC DNA]</scope>
    <source>
        <strain evidence="1 2">Pla133</strain>
    </source>
</reference>
<keyword evidence="2" id="KW-1185">Reference proteome</keyword>
<evidence type="ECO:0000313" key="1">
    <source>
        <dbReference type="EMBL" id="QDU65132.1"/>
    </source>
</evidence>
<evidence type="ECO:0000313" key="2">
    <source>
        <dbReference type="Proteomes" id="UP000316921"/>
    </source>
</evidence>